<accession>A0ACB8EY48</accession>
<dbReference type="Proteomes" id="UP000827872">
    <property type="component" value="Linkage Group LG15"/>
</dbReference>
<evidence type="ECO:0000313" key="2">
    <source>
        <dbReference type="Proteomes" id="UP000827872"/>
    </source>
</evidence>
<reference evidence="1" key="1">
    <citation type="submission" date="2021-08" db="EMBL/GenBank/DDBJ databases">
        <title>The first chromosome-level gecko genome reveals the dynamic sex chromosomes of Neotropical dwarf geckos (Sphaerodactylidae: Sphaerodactylus).</title>
        <authorList>
            <person name="Pinto B.J."/>
            <person name="Keating S.E."/>
            <person name="Gamble T."/>
        </authorList>
    </citation>
    <scope>NUCLEOTIDE SEQUENCE</scope>
    <source>
        <strain evidence="1">TG3544</strain>
    </source>
</reference>
<sequence>MGRRRRSREPPSRLPPGLVVGLALLLLASASALLLASLSLLLAASPRPAAAAAAPQDLLSADDAEEMDPVVLSASWSSQGKLLHHFAQEGALRQRRQATGRGKRRSSKAGTVFAAHYEVHPPEGRGGIQADGSGIIRGWGEAKLNTSSPLRYNSSRGEFTVLKRGLYYLYCQVHFNEDKVNYMKLDVVLGGQLALRCVEEFRPTSSGPQKAELRVCHVSGLVLLRPQETIRLQTIPKVQLKADRYLTYFGLFQVH</sequence>
<evidence type="ECO:0000313" key="1">
    <source>
        <dbReference type="EMBL" id="KAH7997324.1"/>
    </source>
</evidence>
<organism evidence="1 2">
    <name type="scientific">Sphaerodactylus townsendi</name>
    <dbReference type="NCBI Taxonomy" id="933632"/>
    <lineage>
        <taxon>Eukaryota</taxon>
        <taxon>Metazoa</taxon>
        <taxon>Chordata</taxon>
        <taxon>Craniata</taxon>
        <taxon>Vertebrata</taxon>
        <taxon>Euteleostomi</taxon>
        <taxon>Lepidosauria</taxon>
        <taxon>Squamata</taxon>
        <taxon>Bifurcata</taxon>
        <taxon>Gekkota</taxon>
        <taxon>Sphaerodactylidae</taxon>
        <taxon>Sphaerodactylus</taxon>
    </lineage>
</organism>
<name>A0ACB8EY48_9SAUR</name>
<dbReference type="EMBL" id="CM037628">
    <property type="protein sequence ID" value="KAH7997324.1"/>
    <property type="molecule type" value="Genomic_DNA"/>
</dbReference>
<keyword evidence="2" id="KW-1185">Reference proteome</keyword>
<comment type="caution">
    <text evidence="1">The sequence shown here is derived from an EMBL/GenBank/DDBJ whole genome shotgun (WGS) entry which is preliminary data.</text>
</comment>
<gene>
    <name evidence="1" type="ORF">K3G42_014774</name>
</gene>
<proteinExistence type="predicted"/>
<protein>
    <submittedName>
        <fullName evidence="1">Uncharacterized protein</fullName>
    </submittedName>
</protein>